<dbReference type="InterPro" id="IPR051465">
    <property type="entry name" value="Cell_Envelope_Struct_Comp"/>
</dbReference>
<name>A0A1E3L764_9BACL</name>
<feature type="chain" id="PRO_5039552468" description="SLH domain-containing protein" evidence="2">
    <location>
        <begin position="28"/>
        <end position="1259"/>
    </location>
</feature>
<dbReference type="AlphaFoldDB" id="A0A1E3L764"/>
<feature type="signal peptide" evidence="2">
    <location>
        <begin position="1"/>
        <end position="27"/>
    </location>
</feature>
<dbReference type="PANTHER" id="PTHR43308">
    <property type="entry name" value="OUTER MEMBRANE PROTEIN ALPHA-RELATED"/>
    <property type="match status" value="1"/>
</dbReference>
<feature type="compositionally biased region" description="Low complexity" evidence="1">
    <location>
        <begin position="399"/>
        <end position="419"/>
    </location>
</feature>
<sequence>MKKVFLKRIVSLSVISTLLLSGVTPFKGVTVSAAQAQTANSSFGDVQGHWGQQAIKKWNKYGIVKGSDGKFRPNAPVTRAEFAVMINNIMKYIEEGNTEFSDISEGQWYADSMRKLSAASVLNGIDGKALPQNKITRQEAATLIAGAFQIDSEATMLTFKDNQQIADWAHKSVQALASKAVMGGLPNGTFGPKANLTRAEAVTIFDHLIQTLVTQPGQYQEDVQGNMVINTPDVVLNNSKITGDLYLTQGIGEGEVTLNNVTVSGSVYVQGGGEHSVIFNNSTVKQSLNINKYNGKVHIQAKGNTTIPMTILSSGASLISTDMTSNAFDSVEITSRIPQAQVVNLDGNFNKVTNQSSQTSITANGNIKLLIANATTQLTGNAKIDTTQKASSDVVVNRTTAPTPESTTPTTNGTNAATSFGGGGGGGTSTSTVAVQGVAIVPNTVSLQVGQSQQLVATITPNMATNPQVVWAVSPESATILSVSANGQVTAKAPGMGKVTATTKDGGFIATANVKVSSSMIASGLTLSTYEEDLVDSNILVDSSTEKNNKNIKVTSYEKSSQQENEYTAALTAQAPLQKQSSSVTYAVYAVVGLTDSAGQSLDSSTVQMTVSNDTYASDRSSSSVESYKNGKFLVRLNMSNPNQVNIYNVIASQNGAPNLSMKITYHPVDSVPNPQNSDALFTALEEKYLGSNSDASNIVSDLILPSSLSDYTGAKIDWTTDQTQVIGLDGKVTRDAENDQIVKLTATLSGTLEGTRTYDVIVRSQKTGIVHHSDYIDSYFVKGYPQAYIKNGTIHVKYALNQPGEVYMVIHGLKGAQSASVTSVLQGASEIGIEPTGVLAWPYFEINKNQVDQVQDFDTGVGLSVIDSDRINIEFVIKDAQSSYTSNQVTTLSLDEATRQADSPYNLGLRTIYVNDARDTIRIYYYQKLDPNSVPSPEDFTWSYQYSGVRKVESVSIHNYQTEKAWPASYVELKAENLANEVYVSYSGNQLQDLSPVPVKMPTYQNHRNLPRTEELDSIYISVDRKTIDVNINPGWYPEDNSSFSNDILSKFTVEVAGKTYHPISAKPSISVDSYASTATMNNLSYLLTFEQSLPEGEAVLKLDTNGVKNWAGDTFASELKRDYFSQMIDAGVPEAQYSQQSGQIALIFAPDYNINGGSSNVAGMMVKVDGQEYLLRGTIASDYNFKWTPEGHYRGDRNLLFIDLNDPYAAKVKEAIDKGQNIEIKYTRSIEEFKHQLADRVGTPLSNFGYVNVTKVD</sequence>
<dbReference type="Gene3D" id="2.60.40.1080">
    <property type="match status" value="1"/>
</dbReference>
<dbReference type="PATRIC" id="fig|1886670.3.peg.1028"/>
<dbReference type="SUPFAM" id="SSF49373">
    <property type="entry name" value="Invasin/intimin cell-adhesion fragments"/>
    <property type="match status" value="1"/>
</dbReference>
<protein>
    <recommendedName>
        <fullName evidence="3">SLH domain-containing protein</fullName>
    </recommendedName>
</protein>
<evidence type="ECO:0000259" key="3">
    <source>
        <dbReference type="PROSITE" id="PS51272"/>
    </source>
</evidence>
<dbReference type="Pfam" id="PF20578">
    <property type="entry name" value="aBig_2"/>
    <property type="match status" value="1"/>
</dbReference>
<keyword evidence="5" id="KW-1185">Reference proteome</keyword>
<dbReference type="Pfam" id="PF02368">
    <property type="entry name" value="Big_2"/>
    <property type="match status" value="1"/>
</dbReference>
<evidence type="ECO:0000313" key="4">
    <source>
        <dbReference type="EMBL" id="ODP29523.1"/>
    </source>
</evidence>
<evidence type="ECO:0000313" key="5">
    <source>
        <dbReference type="Proteomes" id="UP000094578"/>
    </source>
</evidence>
<dbReference type="Proteomes" id="UP000094578">
    <property type="component" value="Unassembled WGS sequence"/>
</dbReference>
<comment type="caution">
    <text evidence="4">The sequence shown here is derived from an EMBL/GenBank/DDBJ whole genome shotgun (WGS) entry which is preliminary data.</text>
</comment>
<dbReference type="InterPro" id="IPR046780">
    <property type="entry name" value="aBig_2"/>
</dbReference>
<reference evidence="4 5" key="1">
    <citation type="submission" date="2016-08" db="EMBL/GenBank/DDBJ databases">
        <title>Genome sequencing of Paenibacillus sp. TI45-13ar, isolated from Korean traditional nuruk.</title>
        <authorList>
            <person name="Kim S.-J."/>
        </authorList>
    </citation>
    <scope>NUCLEOTIDE SEQUENCE [LARGE SCALE GENOMIC DNA]</scope>
    <source>
        <strain evidence="4 5">TI45-13ar</strain>
    </source>
</reference>
<keyword evidence="2" id="KW-0732">Signal</keyword>
<proteinExistence type="predicted"/>
<dbReference type="PANTHER" id="PTHR43308:SF5">
    <property type="entry name" value="S-LAYER PROTEIN _ PEPTIDOGLYCAN ENDO-BETA-N-ACETYLGLUCOSAMINIDASE"/>
    <property type="match status" value="1"/>
</dbReference>
<gene>
    <name evidence="4" type="ORF">PTI45_01006</name>
</gene>
<dbReference type="InterPro" id="IPR001119">
    <property type="entry name" value="SLH_dom"/>
</dbReference>
<evidence type="ECO:0000256" key="1">
    <source>
        <dbReference type="SAM" id="MobiDB-lite"/>
    </source>
</evidence>
<dbReference type="SMART" id="SM00635">
    <property type="entry name" value="BID_2"/>
    <property type="match status" value="1"/>
</dbReference>
<feature type="domain" description="SLH" evidence="3">
    <location>
        <begin position="38"/>
        <end position="100"/>
    </location>
</feature>
<dbReference type="STRING" id="1886670.PTI45_01006"/>
<dbReference type="Pfam" id="PF00395">
    <property type="entry name" value="SLH"/>
    <property type="match status" value="3"/>
</dbReference>
<dbReference type="RefSeq" id="WP_069326457.1">
    <property type="nucleotide sequence ID" value="NZ_MDER01000030.1"/>
</dbReference>
<dbReference type="InterPro" id="IPR003343">
    <property type="entry name" value="Big_2"/>
</dbReference>
<dbReference type="InterPro" id="IPR008964">
    <property type="entry name" value="Invasin/intimin_cell_adhesion"/>
</dbReference>
<organism evidence="4 5">
    <name type="scientific">Paenibacillus nuruki</name>
    <dbReference type="NCBI Taxonomy" id="1886670"/>
    <lineage>
        <taxon>Bacteria</taxon>
        <taxon>Bacillati</taxon>
        <taxon>Bacillota</taxon>
        <taxon>Bacilli</taxon>
        <taxon>Bacillales</taxon>
        <taxon>Paenibacillaceae</taxon>
        <taxon>Paenibacillus</taxon>
    </lineage>
</organism>
<dbReference type="EMBL" id="MDER01000030">
    <property type="protein sequence ID" value="ODP29523.1"/>
    <property type="molecule type" value="Genomic_DNA"/>
</dbReference>
<accession>A0A1E3L764</accession>
<evidence type="ECO:0000256" key="2">
    <source>
        <dbReference type="SAM" id="SignalP"/>
    </source>
</evidence>
<feature type="domain" description="SLH" evidence="3">
    <location>
        <begin position="156"/>
        <end position="219"/>
    </location>
</feature>
<dbReference type="PROSITE" id="PS51272">
    <property type="entry name" value="SLH"/>
    <property type="match status" value="2"/>
</dbReference>
<feature type="region of interest" description="Disordered" evidence="1">
    <location>
        <begin position="399"/>
        <end position="428"/>
    </location>
</feature>